<comment type="caution">
    <text evidence="4">The sequence shown here is derived from an EMBL/GenBank/DDBJ whole genome shotgun (WGS) entry which is preliminary data.</text>
</comment>
<organism evidence="4 5">
    <name type="scientific">Roseospira visakhapatnamensis</name>
    <dbReference type="NCBI Taxonomy" id="390880"/>
    <lineage>
        <taxon>Bacteria</taxon>
        <taxon>Pseudomonadati</taxon>
        <taxon>Pseudomonadota</taxon>
        <taxon>Alphaproteobacteria</taxon>
        <taxon>Rhodospirillales</taxon>
        <taxon>Rhodospirillaceae</taxon>
        <taxon>Roseospira</taxon>
    </lineage>
</organism>
<dbReference type="Pfam" id="PF03364">
    <property type="entry name" value="Polyketide_cyc"/>
    <property type="match status" value="1"/>
</dbReference>
<proteinExistence type="inferred from homology"/>
<dbReference type="PANTHER" id="PTHR12901">
    <property type="entry name" value="SPERM PROTEIN HOMOLOG"/>
    <property type="match status" value="1"/>
</dbReference>
<dbReference type="Gene3D" id="3.30.530.20">
    <property type="match status" value="1"/>
</dbReference>
<dbReference type="GO" id="GO:0048039">
    <property type="term" value="F:ubiquinone binding"/>
    <property type="evidence" value="ECO:0007669"/>
    <property type="project" value="InterPro"/>
</dbReference>
<accession>A0A7W6WA46</accession>
<dbReference type="AlphaFoldDB" id="A0A7W6WA46"/>
<feature type="region of interest" description="Disordered" evidence="2">
    <location>
        <begin position="152"/>
        <end position="171"/>
    </location>
</feature>
<dbReference type="InterPro" id="IPR005031">
    <property type="entry name" value="COQ10_START"/>
</dbReference>
<keyword evidence="5" id="KW-1185">Reference proteome</keyword>
<evidence type="ECO:0000259" key="3">
    <source>
        <dbReference type="Pfam" id="PF03364"/>
    </source>
</evidence>
<dbReference type="InterPro" id="IPR044996">
    <property type="entry name" value="COQ10-like"/>
</dbReference>
<comment type="similarity">
    <text evidence="1">Belongs to the ribosome association toxin RatA family.</text>
</comment>
<feature type="domain" description="Coenzyme Q-binding protein COQ10 START" evidence="3">
    <location>
        <begin position="10"/>
        <end position="135"/>
    </location>
</feature>
<sequence>MPTHAEKRYLPYRPDQLFDLVADVEKYPQFLPWCLASRIKKREGNVFFADLVIGFKMVRERFTSRVQLTSGKRIDVSYTDGPFRYLNNHWIFEPADDGNTVIDFFVDFEFKSPLLQRIMGALFNEAVRRMVAAFERRAEFLYGGRCPDGDASTAAVGAAPHAPSRPRPNTT</sequence>
<protein>
    <submittedName>
        <fullName evidence="4">Coenzyme Q-binding protein COQ10</fullName>
    </submittedName>
</protein>
<evidence type="ECO:0000256" key="2">
    <source>
        <dbReference type="SAM" id="MobiDB-lite"/>
    </source>
</evidence>
<dbReference type="Proteomes" id="UP000554286">
    <property type="component" value="Unassembled WGS sequence"/>
</dbReference>
<name>A0A7W6WA46_9PROT</name>
<evidence type="ECO:0000256" key="1">
    <source>
        <dbReference type="ARBA" id="ARBA00008918"/>
    </source>
</evidence>
<dbReference type="InterPro" id="IPR023393">
    <property type="entry name" value="START-like_dom_sf"/>
</dbReference>
<evidence type="ECO:0000313" key="4">
    <source>
        <dbReference type="EMBL" id="MBB4266087.1"/>
    </source>
</evidence>
<dbReference type="SUPFAM" id="SSF55961">
    <property type="entry name" value="Bet v1-like"/>
    <property type="match status" value="1"/>
</dbReference>
<dbReference type="RefSeq" id="WP_184044116.1">
    <property type="nucleotide sequence ID" value="NZ_JACIGK010000010.1"/>
</dbReference>
<dbReference type="CDD" id="cd07813">
    <property type="entry name" value="COQ10p_like"/>
    <property type="match status" value="1"/>
</dbReference>
<gene>
    <name evidence="4" type="ORF">GGD89_001713</name>
</gene>
<evidence type="ECO:0000313" key="5">
    <source>
        <dbReference type="Proteomes" id="UP000554286"/>
    </source>
</evidence>
<dbReference type="PANTHER" id="PTHR12901:SF10">
    <property type="entry name" value="COENZYME Q-BINDING PROTEIN COQ10, MITOCHONDRIAL"/>
    <property type="match status" value="1"/>
</dbReference>
<reference evidence="4 5" key="1">
    <citation type="submission" date="2020-08" db="EMBL/GenBank/DDBJ databases">
        <title>Genome sequencing of Purple Non-Sulfur Bacteria from various extreme environments.</title>
        <authorList>
            <person name="Mayer M."/>
        </authorList>
    </citation>
    <scope>NUCLEOTIDE SEQUENCE [LARGE SCALE GENOMIC DNA]</scope>
    <source>
        <strain evidence="4 5">JA131</strain>
    </source>
</reference>
<dbReference type="GO" id="GO:0045333">
    <property type="term" value="P:cellular respiration"/>
    <property type="evidence" value="ECO:0007669"/>
    <property type="project" value="InterPro"/>
</dbReference>
<dbReference type="EMBL" id="JACIGK010000010">
    <property type="protein sequence ID" value="MBB4266087.1"/>
    <property type="molecule type" value="Genomic_DNA"/>
</dbReference>